<dbReference type="OrthoDB" id="7433017at2759"/>
<dbReference type="SMART" id="SM00718">
    <property type="entry name" value="DM4_12"/>
    <property type="match status" value="1"/>
</dbReference>
<dbReference type="InterPro" id="IPR006631">
    <property type="entry name" value="DM4_12"/>
</dbReference>
<proteinExistence type="predicted"/>
<name>A0A9N9WGN8_9NEOP</name>
<dbReference type="Pfam" id="PF07841">
    <property type="entry name" value="DM4_12"/>
    <property type="match status" value="1"/>
</dbReference>
<keyword evidence="1" id="KW-0812">Transmembrane</keyword>
<evidence type="ECO:0000313" key="2">
    <source>
        <dbReference type="EMBL" id="CAG9791031.1"/>
    </source>
</evidence>
<accession>A0A9N9WGN8</accession>
<evidence type="ECO:0000256" key="1">
    <source>
        <dbReference type="SAM" id="Phobius"/>
    </source>
</evidence>
<keyword evidence="1" id="KW-0472">Membrane</keyword>
<feature type="transmembrane region" description="Helical" evidence="1">
    <location>
        <begin position="6"/>
        <end position="23"/>
    </location>
</feature>
<keyword evidence="1" id="KW-1133">Transmembrane helix</keyword>
<dbReference type="PANTHER" id="PTHR21398">
    <property type="entry name" value="AGAP007094-PA"/>
    <property type="match status" value="1"/>
</dbReference>
<reference evidence="2" key="2">
    <citation type="submission" date="2022-10" db="EMBL/GenBank/DDBJ databases">
        <authorList>
            <consortium name="ENA_rothamsted_submissions"/>
            <consortium name="culmorum"/>
            <person name="King R."/>
        </authorList>
    </citation>
    <scope>NUCLEOTIDE SEQUENCE</scope>
</reference>
<reference evidence="2" key="1">
    <citation type="submission" date="2021-12" db="EMBL/GenBank/DDBJ databases">
        <authorList>
            <person name="King R."/>
        </authorList>
    </citation>
    <scope>NUCLEOTIDE SEQUENCE</scope>
</reference>
<keyword evidence="3" id="KW-1185">Reference proteome</keyword>
<dbReference type="AlphaFoldDB" id="A0A9N9WGN8"/>
<protein>
    <submittedName>
        <fullName evidence="2">Uncharacterized protein</fullName>
    </submittedName>
</protein>
<dbReference type="PANTHER" id="PTHR21398:SF4">
    <property type="entry name" value="AGAP002980-PA"/>
    <property type="match status" value="1"/>
</dbReference>
<organism evidence="2 3">
    <name type="scientific">Diatraea saccharalis</name>
    <name type="common">sugarcane borer</name>
    <dbReference type="NCBI Taxonomy" id="40085"/>
    <lineage>
        <taxon>Eukaryota</taxon>
        <taxon>Metazoa</taxon>
        <taxon>Ecdysozoa</taxon>
        <taxon>Arthropoda</taxon>
        <taxon>Hexapoda</taxon>
        <taxon>Insecta</taxon>
        <taxon>Pterygota</taxon>
        <taxon>Neoptera</taxon>
        <taxon>Endopterygota</taxon>
        <taxon>Lepidoptera</taxon>
        <taxon>Glossata</taxon>
        <taxon>Ditrysia</taxon>
        <taxon>Pyraloidea</taxon>
        <taxon>Crambidae</taxon>
        <taxon>Crambinae</taxon>
        <taxon>Diatraea</taxon>
    </lineage>
</organism>
<evidence type="ECO:0000313" key="3">
    <source>
        <dbReference type="Proteomes" id="UP001153714"/>
    </source>
</evidence>
<gene>
    <name evidence="2" type="ORF">DIATSA_LOCUS8669</name>
</gene>
<dbReference type="EMBL" id="OU893334">
    <property type="protein sequence ID" value="CAG9791031.1"/>
    <property type="molecule type" value="Genomic_DNA"/>
</dbReference>
<sequence>MTSCYCIFMLLNIFIVVFCTIMYNDPVHRNKRQLLFPNSTLLQFNCGIGTPTTADMIIMNWAFQANFQLPWNRSQIPVDILETDSAYLGLSRKKRDNNQAYNNDARLYHFYKYIEETLNGFGHNGTECVLLTLCHLGSEPLYVDDDEDILHELTSFALNPRNDVEFIEYEEEIRPYVEAYERGENFQNCSNHYRKCSIPLLDLFSKTYTP</sequence>
<dbReference type="Proteomes" id="UP001153714">
    <property type="component" value="Chromosome 3"/>
</dbReference>